<protein>
    <recommendedName>
        <fullName evidence="5">Zn-ribbon domain-containing OB-fold protein</fullName>
    </recommendedName>
</protein>
<dbReference type="InterPro" id="IPR002878">
    <property type="entry name" value="ChsH2_C"/>
</dbReference>
<organism evidence="3 4">
    <name type="scientific">Desulfoferula mesophila</name>
    <dbReference type="NCBI Taxonomy" id="3058419"/>
    <lineage>
        <taxon>Bacteria</taxon>
        <taxon>Pseudomonadati</taxon>
        <taxon>Thermodesulfobacteriota</taxon>
        <taxon>Desulfarculia</taxon>
        <taxon>Desulfarculales</taxon>
        <taxon>Desulfarculaceae</taxon>
        <taxon>Desulfoferula</taxon>
    </lineage>
</organism>
<proteinExistence type="predicted"/>
<keyword evidence="4" id="KW-1185">Reference proteome</keyword>
<dbReference type="PANTHER" id="PTHR34075:SF5">
    <property type="entry name" value="BLR3430 PROTEIN"/>
    <property type="match status" value="1"/>
</dbReference>
<evidence type="ECO:0008006" key="5">
    <source>
        <dbReference type="Google" id="ProtNLM"/>
    </source>
</evidence>
<dbReference type="InterPro" id="IPR052513">
    <property type="entry name" value="Thioester_dehydratase-like"/>
</dbReference>
<evidence type="ECO:0000259" key="2">
    <source>
        <dbReference type="Pfam" id="PF12172"/>
    </source>
</evidence>
<name>A0AAU9EL52_9BACT</name>
<accession>A0AAU9EL52</accession>
<sequence length="135" mass="15213">MSGERILPMPDADSKPFWQGCQEHELHFQQCAACGEVRWPPSILCPGCHSRETRWIKASGQGVVYTFAVYHQAFHPAFKGRVPYVVAVVRLEEGPMLLTNIVGCPPEAVACDMPVRVVWDDLSEEYSLPQFRPLD</sequence>
<evidence type="ECO:0000313" key="4">
    <source>
        <dbReference type="Proteomes" id="UP001366166"/>
    </source>
</evidence>
<dbReference type="Proteomes" id="UP001366166">
    <property type="component" value="Chromosome"/>
</dbReference>
<evidence type="ECO:0000313" key="3">
    <source>
        <dbReference type="EMBL" id="BEQ14696.1"/>
    </source>
</evidence>
<dbReference type="InterPro" id="IPR012340">
    <property type="entry name" value="NA-bd_OB-fold"/>
</dbReference>
<dbReference type="Pfam" id="PF01796">
    <property type="entry name" value="OB_ChsH2_C"/>
    <property type="match status" value="1"/>
</dbReference>
<feature type="domain" description="ChsH2 C-terminal OB-fold" evidence="1">
    <location>
        <begin position="55"/>
        <end position="120"/>
    </location>
</feature>
<reference evidence="4" key="1">
    <citation type="journal article" date="2023" name="Arch. Microbiol.">
        <title>Desulfoferula mesophilus gen. nov. sp. nov., a mesophilic sulfate-reducing bacterium isolated from a brackish lake sediment.</title>
        <authorList>
            <person name="Watanabe T."/>
            <person name="Yabe T."/>
            <person name="Tsuji J.M."/>
            <person name="Fukui M."/>
        </authorList>
    </citation>
    <scope>NUCLEOTIDE SEQUENCE [LARGE SCALE GENOMIC DNA]</scope>
    <source>
        <strain evidence="4">12FAK</strain>
    </source>
</reference>
<dbReference type="PANTHER" id="PTHR34075">
    <property type="entry name" value="BLR3430 PROTEIN"/>
    <property type="match status" value="1"/>
</dbReference>
<dbReference type="RefSeq" id="WP_338606396.1">
    <property type="nucleotide sequence ID" value="NZ_AP028679.1"/>
</dbReference>
<dbReference type="EMBL" id="AP028679">
    <property type="protein sequence ID" value="BEQ14696.1"/>
    <property type="molecule type" value="Genomic_DNA"/>
</dbReference>
<gene>
    <name evidence="3" type="ORF">FAK_17620</name>
</gene>
<dbReference type="InterPro" id="IPR022002">
    <property type="entry name" value="ChsH2_Znr"/>
</dbReference>
<dbReference type="SUPFAM" id="SSF50249">
    <property type="entry name" value="Nucleic acid-binding proteins"/>
    <property type="match status" value="1"/>
</dbReference>
<dbReference type="Gene3D" id="6.10.30.10">
    <property type="match status" value="1"/>
</dbReference>
<evidence type="ECO:0000259" key="1">
    <source>
        <dbReference type="Pfam" id="PF01796"/>
    </source>
</evidence>
<dbReference type="Pfam" id="PF12172">
    <property type="entry name" value="zf-ChsH2"/>
    <property type="match status" value="1"/>
</dbReference>
<feature type="domain" description="ChsH2 rubredoxin-like zinc ribbon" evidence="2">
    <location>
        <begin position="18"/>
        <end position="52"/>
    </location>
</feature>
<dbReference type="AlphaFoldDB" id="A0AAU9EL52"/>
<dbReference type="KEGG" id="dmp:FAK_17620"/>